<dbReference type="InterPro" id="IPR033305">
    <property type="entry name" value="Hydin-like"/>
</dbReference>
<gene>
    <name evidence="2" type="primary">LOC103054692</name>
</gene>
<dbReference type="Gene3D" id="2.60.40.10">
    <property type="entry name" value="Immunoglobulins"/>
    <property type="match status" value="2"/>
</dbReference>
<dbReference type="OMA" id="MREVPCK"/>
<dbReference type="GO" id="GO:0005930">
    <property type="term" value="C:axoneme"/>
    <property type="evidence" value="ECO:0007669"/>
    <property type="project" value="TreeGrafter"/>
</dbReference>
<evidence type="ECO:0000313" key="2">
    <source>
        <dbReference type="RefSeq" id="XP_007442458.1"/>
    </source>
</evidence>
<dbReference type="AlphaFoldDB" id="A0A9F2RB33"/>
<accession>A0A9F2RB33</accession>
<dbReference type="GO" id="GO:1904158">
    <property type="term" value="P:axonemal central apparatus assembly"/>
    <property type="evidence" value="ECO:0007669"/>
    <property type="project" value="TreeGrafter"/>
</dbReference>
<dbReference type="PANTHER" id="PTHR23053">
    <property type="entry name" value="DLEC1 DELETED IN LUNG AND ESOPHAGEAL CANCER 1"/>
    <property type="match status" value="1"/>
</dbReference>
<protein>
    <submittedName>
        <fullName evidence="2">Hydrocephalus-inducing protein homolog</fullName>
    </submittedName>
</protein>
<dbReference type="GeneID" id="103054692"/>
<organism evidence="1 2">
    <name type="scientific">Python bivittatus</name>
    <name type="common">Burmese python</name>
    <name type="synonym">Python molurus bivittatus</name>
    <dbReference type="NCBI Taxonomy" id="176946"/>
    <lineage>
        <taxon>Eukaryota</taxon>
        <taxon>Metazoa</taxon>
        <taxon>Chordata</taxon>
        <taxon>Craniata</taxon>
        <taxon>Vertebrata</taxon>
        <taxon>Euteleostomi</taxon>
        <taxon>Lepidosauria</taxon>
        <taxon>Squamata</taxon>
        <taxon>Bifurcata</taxon>
        <taxon>Unidentata</taxon>
        <taxon>Episquamata</taxon>
        <taxon>Toxicofera</taxon>
        <taxon>Serpentes</taxon>
        <taxon>Henophidia</taxon>
        <taxon>Pythonidae</taxon>
        <taxon>Python</taxon>
    </lineage>
</organism>
<dbReference type="PANTHER" id="PTHR23053:SF0">
    <property type="entry name" value="HYDROCEPHALUS-INDUCING PROTEIN HOMOLOG"/>
    <property type="match status" value="1"/>
</dbReference>
<dbReference type="GO" id="GO:0003341">
    <property type="term" value="P:cilium movement"/>
    <property type="evidence" value="ECO:0007669"/>
    <property type="project" value="TreeGrafter"/>
</dbReference>
<name>A0A9F2RB33_PYTBI</name>
<dbReference type="KEGG" id="pbi:103054692"/>
<evidence type="ECO:0000313" key="1">
    <source>
        <dbReference type="Proteomes" id="UP000695026"/>
    </source>
</evidence>
<dbReference type="RefSeq" id="XP_007442458.1">
    <property type="nucleotide sequence ID" value="XM_007442396.1"/>
</dbReference>
<dbReference type="InterPro" id="IPR013783">
    <property type="entry name" value="Ig-like_fold"/>
</dbReference>
<feature type="non-terminal residue" evidence="2">
    <location>
        <position position="464"/>
    </location>
</feature>
<dbReference type="Proteomes" id="UP000695026">
    <property type="component" value="Unplaced"/>
</dbReference>
<sequence>FRWDAKRFKPDFSIKPTEGYISPGTNVSFEVTFHPCEQSQDICYENLPCYIQGGEPVRLTLSGFCVGVPLVKEVVNFVCQVRGKHTQTIMLSNRTNQPWTLQPIIEGEHWKGAEFIRVEAHQQNKPYEITYRPLAMNTENKKDQGSIFFPLPDGTGLLYLLQGTAEPPKSAGNIMREVPCKTSYVELFPITNWLNKLQRFRVTVDMLKPEKLEVTTTLKTLDYIEVPASAKKDHKLTFFSYKEGMYSAKVTFRNEATQEFLFYLITFKAIPCGPLSTLELATAVRQNTSSSVKVENPLHYPVTFNTECKVPDINMPPQFTVPAQSEGVLVFEFLPMRPGETSGRLALNSNELGTFQYDLILKATPARPEKPLCFSTTLGSSQSLVAKFVNYTRQKTEYSTKVDCPDFHVDKVVNAPAGSQAGTEVSVEVTFEPCQLGESRGTLLLSSAAGGDYAVPLSGTSLPP</sequence>
<dbReference type="OrthoDB" id="442692at2759"/>
<reference evidence="2" key="1">
    <citation type="submission" date="2025-08" db="UniProtKB">
        <authorList>
            <consortium name="RefSeq"/>
        </authorList>
    </citation>
    <scope>IDENTIFICATION</scope>
    <source>
        <tissue evidence="2">Liver</tissue>
    </source>
</reference>
<keyword evidence="1" id="KW-1185">Reference proteome</keyword>
<proteinExistence type="predicted"/>
<feature type="non-terminal residue" evidence="2">
    <location>
        <position position="1"/>
    </location>
</feature>